<dbReference type="EMBL" id="FQVE01000003">
    <property type="protein sequence ID" value="SHF61741.1"/>
    <property type="molecule type" value="Genomic_DNA"/>
</dbReference>
<reference evidence="1 3" key="1">
    <citation type="submission" date="2014-07" db="EMBL/GenBank/DDBJ databases">
        <title>Genome of Chryseobacterium vrystaatense LMG 22846.</title>
        <authorList>
            <person name="Pipes S.E."/>
            <person name="Stropko S.J."/>
            <person name="Newman J.D."/>
        </authorList>
    </citation>
    <scope>NUCLEOTIDE SEQUENCE [LARGE SCALE GENOMIC DNA]</scope>
    <source>
        <strain evidence="1 3">LMG 22846</strain>
    </source>
</reference>
<evidence type="ECO:0000313" key="3">
    <source>
        <dbReference type="Proteomes" id="UP000028719"/>
    </source>
</evidence>
<proteinExistence type="predicted"/>
<name>A0A1M5D468_9FLAO</name>
<evidence type="ECO:0000313" key="2">
    <source>
        <dbReference type="EMBL" id="SHF61741.1"/>
    </source>
</evidence>
<gene>
    <name evidence="1" type="ORF">IW16_24880</name>
    <name evidence="2" type="ORF">SAMN02787073_2471</name>
</gene>
<reference evidence="2" key="2">
    <citation type="submission" date="2016-11" db="EMBL/GenBank/DDBJ databases">
        <authorList>
            <person name="Jaros S."/>
            <person name="Januszkiewicz K."/>
            <person name="Wedrychowicz H."/>
        </authorList>
    </citation>
    <scope>NUCLEOTIDE SEQUENCE [LARGE SCALE GENOMIC DNA]</scope>
    <source>
        <strain evidence="2">YR203</strain>
    </source>
</reference>
<dbReference type="EMBL" id="JPRI01000012">
    <property type="protein sequence ID" value="KFF23495.1"/>
    <property type="molecule type" value="Genomic_DNA"/>
</dbReference>
<dbReference type="RefSeq" id="WP_034750621.1">
    <property type="nucleotide sequence ID" value="NZ_FQVE01000003.1"/>
</dbReference>
<evidence type="ECO:0008006" key="5">
    <source>
        <dbReference type="Google" id="ProtNLM"/>
    </source>
</evidence>
<organism evidence="2 4">
    <name type="scientific">Chryseobacterium vrystaatense</name>
    <dbReference type="NCBI Taxonomy" id="307480"/>
    <lineage>
        <taxon>Bacteria</taxon>
        <taxon>Pseudomonadati</taxon>
        <taxon>Bacteroidota</taxon>
        <taxon>Flavobacteriia</taxon>
        <taxon>Flavobacteriales</taxon>
        <taxon>Weeksellaceae</taxon>
        <taxon>Chryseobacterium group</taxon>
        <taxon>Chryseobacterium</taxon>
    </lineage>
</organism>
<evidence type="ECO:0000313" key="1">
    <source>
        <dbReference type="EMBL" id="KFF23495.1"/>
    </source>
</evidence>
<dbReference type="AlphaFoldDB" id="A0A1M5D468"/>
<dbReference type="Proteomes" id="UP000028719">
    <property type="component" value="Unassembled WGS sequence"/>
</dbReference>
<sequence length="211" mass="24275">MKTILFSAVLIFILSCKSDQDKASHNSSVFTDSLKDSVQTKSTVDPIDEIKKEYNRLQTQLKAKKLNTTGFTYNCNDEITGKVTFYSDNQSIRIIEHSYDEQSHFGSTEQYFIKDGNVFFIFKEDTGWNFDGGTPEKPITKDDITESRVYIQNNKPIKCLEKKYSIRSNETDKPSPDKIPSKETRCNIDELMTTYKSLLKNKDKKGEVKCL</sequence>
<evidence type="ECO:0000313" key="4">
    <source>
        <dbReference type="Proteomes" id="UP000184108"/>
    </source>
</evidence>
<reference evidence="4" key="3">
    <citation type="submission" date="2016-11" db="EMBL/GenBank/DDBJ databases">
        <authorList>
            <person name="Varghese N."/>
            <person name="Submissions S."/>
        </authorList>
    </citation>
    <scope>NUCLEOTIDE SEQUENCE [LARGE SCALE GENOMIC DNA]</scope>
    <source>
        <strain evidence="4">YR203</strain>
    </source>
</reference>
<accession>A0A1M5D468</accession>
<dbReference type="OrthoDB" id="853657at2"/>
<protein>
    <recommendedName>
        <fullName evidence="5">Lipoprotein</fullName>
    </recommendedName>
</protein>
<dbReference type="Proteomes" id="UP000184108">
    <property type="component" value="Unassembled WGS sequence"/>
</dbReference>
<keyword evidence="3" id="KW-1185">Reference proteome</keyword>
<dbReference type="PROSITE" id="PS51257">
    <property type="entry name" value="PROKAR_LIPOPROTEIN"/>
    <property type="match status" value="1"/>
</dbReference>